<dbReference type="InterPro" id="IPR011764">
    <property type="entry name" value="Biotin_carboxylation_dom"/>
</dbReference>
<dbReference type="PANTHER" id="PTHR18866:SF33">
    <property type="entry name" value="METHYLCROTONOYL-COA CARBOXYLASE SUBUNIT ALPHA, MITOCHONDRIAL-RELATED"/>
    <property type="match status" value="1"/>
</dbReference>
<reference evidence="14" key="1">
    <citation type="submission" date="2011-08" db="EMBL/GenBank/DDBJ databases">
        <authorList>
            <consortium name="The Broad Institute Genome Sequencing Platform"/>
            <person name="Earl A."/>
            <person name="Ward D."/>
            <person name="Feldgarden M."/>
            <person name="Gevers D."/>
            <person name="Sizova M."/>
            <person name="Hazen A."/>
            <person name="Epstein S."/>
            <person name="Young S.K."/>
            <person name="Zeng Q."/>
            <person name="Gargeya S."/>
            <person name="Fitzgerald M."/>
            <person name="Haas B."/>
            <person name="Abouelleil A."/>
            <person name="Alvarado L."/>
            <person name="Arachchi H.M."/>
            <person name="Berlin A."/>
            <person name="Brown A."/>
            <person name="Chapman S.B."/>
            <person name="Chen Z."/>
            <person name="Dunbar C."/>
            <person name="Freedman E."/>
            <person name="Gearin G."/>
            <person name="Gellesch M."/>
            <person name="Goldberg J."/>
            <person name="Griggs A."/>
            <person name="Gujja S."/>
            <person name="Heiman D."/>
            <person name="Howarth C."/>
            <person name="Larson L."/>
            <person name="Lui A."/>
            <person name="MacDonald P.J.P."/>
            <person name="Montmayeur A."/>
            <person name="Murphy C."/>
            <person name="Neiman D."/>
            <person name="Pearson M."/>
            <person name="Priest M."/>
            <person name="Roberts A."/>
            <person name="Saif S."/>
            <person name="Shea T."/>
            <person name="Shenoy N."/>
            <person name="Sisk P."/>
            <person name="Stolte C."/>
            <person name="Sykes S."/>
            <person name="Wortman J."/>
            <person name="Nusbaum C."/>
            <person name="Birren B."/>
        </authorList>
    </citation>
    <scope>NUCLEOTIDE SEQUENCE</scope>
    <source>
        <strain evidence="14">ACB1</strain>
    </source>
</reference>
<dbReference type="PROSITE" id="PS00866">
    <property type="entry name" value="CPSASE_1"/>
    <property type="match status" value="1"/>
</dbReference>
<evidence type="ECO:0000313" key="14">
    <source>
        <dbReference type="EMBL" id="EHL11897.1"/>
    </source>
</evidence>
<dbReference type="PATRIC" id="fig|796943.3.peg.1127"/>
<accession>G9WMZ4</accession>
<dbReference type="InterPro" id="IPR016185">
    <property type="entry name" value="PreATP-grasp_dom_sf"/>
</dbReference>
<proteinExistence type="predicted"/>
<evidence type="ECO:0000256" key="9">
    <source>
        <dbReference type="ARBA" id="ARBA00023267"/>
    </source>
</evidence>
<dbReference type="Pfam" id="PF02785">
    <property type="entry name" value="Biotin_carb_C"/>
    <property type="match status" value="1"/>
</dbReference>
<keyword evidence="7 11" id="KW-0067">ATP-binding</keyword>
<comment type="subunit">
    <text evidence="3">Acetyl-CoA carboxylase is a heterohexamer of biotin carboxyl carrier protein, biotin carboxylase and the two subunits of carboxyl transferase in a 2:2 complex.</text>
</comment>
<dbReference type="SMART" id="SM00878">
    <property type="entry name" value="Biotin_carb_C"/>
    <property type="match status" value="1"/>
</dbReference>
<organism evidence="14 15">
    <name type="scientific">Oribacterium parvum ACB1</name>
    <dbReference type="NCBI Taxonomy" id="796943"/>
    <lineage>
        <taxon>Bacteria</taxon>
        <taxon>Bacillati</taxon>
        <taxon>Bacillota</taxon>
        <taxon>Clostridia</taxon>
        <taxon>Lachnospirales</taxon>
        <taxon>Lachnospiraceae</taxon>
        <taxon>Oribacterium</taxon>
    </lineage>
</organism>
<comment type="function">
    <text evidence="1">This protein is a component of the acetyl coenzyme A carboxylase complex; first, biotin carboxylase catalyzes the carboxylation of the carrier protein and then the transcarboxylase transfers the carboxyl group to form malonyl-CoA.</text>
</comment>
<sequence length="472" mass="52075">MRKCEKALKGTDLVCSTALKEEKVFKRVLVANRGEIAVRVIRALRALSVSSVAVYSKEDQDALHSRLADERVCIGEGSARNSYLNMDTILTVAKNMGCDAIHPGYGFLSENASFAKKCEENGIVFIGPTAEVIDSMGNKSQARAKMREAGVPVVPGSLSVLYDVKEALEEAKKMGFPVMIKASSGGGGKGMRECFGEEDFEKDFLTAQRESANAFSDDAMYLEKLILEPRHVEAQIMGDNFGNVVALGERDCSIQRNHQKLVEESPSPIVSPETRKKMMEAAVKAAKSVQYTGAGTIEFIMDKSGEFYFMEMNTRIQVEHGVTELLTNTDLVMEQIRVAAGEPLSLKQEEIPFLGHSIECRINAEIPEKNFMPSPGKITALHLPGGNGVRVDTALYTGYSIPMEYDSMIAKVLVLGRDRDEAIRKMKVALEEMLVLGVETNLDFQYKIMQSEAFREGKVDTGFVERFMLSGK</sequence>
<feature type="domain" description="ATP-grasp" evidence="12">
    <location>
        <begin position="143"/>
        <end position="340"/>
    </location>
</feature>
<dbReference type="Gene3D" id="3.30.470.20">
    <property type="entry name" value="ATP-grasp fold, B domain"/>
    <property type="match status" value="1"/>
</dbReference>
<keyword evidence="6 11" id="KW-0547">Nucleotide-binding</keyword>
<evidence type="ECO:0000256" key="7">
    <source>
        <dbReference type="ARBA" id="ARBA00022840"/>
    </source>
</evidence>
<dbReference type="UniPathway" id="UPA00655">
    <property type="reaction ID" value="UER00711"/>
</dbReference>
<dbReference type="AlphaFoldDB" id="G9WMZ4"/>
<dbReference type="STRING" id="796943.HMPREF9625_00727"/>
<dbReference type="PROSITE" id="PS50975">
    <property type="entry name" value="ATP_GRASP"/>
    <property type="match status" value="1"/>
</dbReference>
<dbReference type="FunFam" id="3.30.1490.20:FF:000003">
    <property type="entry name" value="acetyl-CoA carboxylase isoform X1"/>
    <property type="match status" value="1"/>
</dbReference>
<evidence type="ECO:0000259" key="12">
    <source>
        <dbReference type="PROSITE" id="PS50975"/>
    </source>
</evidence>
<reference evidence="14" key="2">
    <citation type="submission" date="2013-03" db="EMBL/GenBank/DDBJ databases">
        <title>The Genome Sequence of Oribacterium sp. ACB1.</title>
        <authorList>
            <consortium name="The Broad Institute Genomics Platform"/>
            <consortium name="The Broad Institute Genome Sequencing Center for Infectious Disease"/>
            <person name="Earl A."/>
            <person name="Ward D."/>
            <person name="Feldgarden M."/>
            <person name="Gevers D."/>
            <person name="Sizova M."/>
            <person name="Hazen A."/>
            <person name="Epstein S."/>
            <person name="Walker B."/>
            <person name="Young S."/>
            <person name="Zeng Q."/>
            <person name="Gargeya S."/>
            <person name="Fitzgerald M."/>
            <person name="Haas B."/>
            <person name="Abouelleil A."/>
            <person name="Allen A.W."/>
            <person name="Alvarado L."/>
            <person name="Arachchi H.M."/>
            <person name="Berlin A.M."/>
            <person name="Chapman S.B."/>
            <person name="Gainer-Dewar J."/>
            <person name="Goldberg J."/>
            <person name="Griggs A."/>
            <person name="Gujja S."/>
            <person name="Hansen M."/>
            <person name="Howarth C."/>
            <person name="Imamovic A."/>
            <person name="Ireland A."/>
            <person name="Larimer J."/>
            <person name="McCowan C."/>
            <person name="Murphy C."/>
            <person name="Pearson M."/>
            <person name="Poon T.W."/>
            <person name="Priest M."/>
            <person name="Roberts A."/>
            <person name="Saif S."/>
            <person name="Shea T."/>
            <person name="Sisk P."/>
            <person name="Sykes S."/>
            <person name="Wortman J."/>
            <person name="Nusbaum C."/>
            <person name="Birren B."/>
        </authorList>
    </citation>
    <scope>NUCLEOTIDE SEQUENCE [LARGE SCALE GENOMIC DNA]</scope>
    <source>
        <strain evidence="14">ACB1</strain>
    </source>
</reference>
<evidence type="ECO:0000313" key="15">
    <source>
        <dbReference type="Proteomes" id="UP000018461"/>
    </source>
</evidence>
<comment type="catalytic activity">
    <reaction evidence="10">
        <text>N(6)-biotinyl-L-lysyl-[protein] + hydrogencarbonate + ATP = N(6)-carboxybiotinyl-L-lysyl-[protein] + ADP + phosphate + H(+)</text>
        <dbReference type="Rhea" id="RHEA:13501"/>
        <dbReference type="Rhea" id="RHEA-COMP:10505"/>
        <dbReference type="Rhea" id="RHEA-COMP:10506"/>
        <dbReference type="ChEBI" id="CHEBI:15378"/>
        <dbReference type="ChEBI" id="CHEBI:17544"/>
        <dbReference type="ChEBI" id="CHEBI:30616"/>
        <dbReference type="ChEBI" id="CHEBI:43474"/>
        <dbReference type="ChEBI" id="CHEBI:83144"/>
        <dbReference type="ChEBI" id="CHEBI:83145"/>
        <dbReference type="ChEBI" id="CHEBI:456216"/>
        <dbReference type="EC" id="6.3.4.14"/>
    </reaction>
</comment>
<gene>
    <name evidence="14" type="ORF">HMPREF9625_00727</name>
</gene>
<evidence type="ECO:0000256" key="10">
    <source>
        <dbReference type="ARBA" id="ARBA00048600"/>
    </source>
</evidence>
<feature type="domain" description="Biotin carboxylation" evidence="13">
    <location>
        <begin position="24"/>
        <end position="469"/>
    </location>
</feature>
<evidence type="ECO:0000259" key="13">
    <source>
        <dbReference type="PROSITE" id="PS50979"/>
    </source>
</evidence>
<dbReference type="EMBL" id="AFZC02000003">
    <property type="protein sequence ID" value="EHL11897.1"/>
    <property type="molecule type" value="Genomic_DNA"/>
</dbReference>
<evidence type="ECO:0000256" key="3">
    <source>
        <dbReference type="ARBA" id="ARBA00011750"/>
    </source>
</evidence>
<dbReference type="Proteomes" id="UP000018461">
    <property type="component" value="Unassembled WGS sequence"/>
</dbReference>
<dbReference type="PROSITE" id="PS00867">
    <property type="entry name" value="CPSASE_2"/>
    <property type="match status" value="1"/>
</dbReference>
<dbReference type="GO" id="GO:2001295">
    <property type="term" value="P:malonyl-CoA biosynthetic process"/>
    <property type="evidence" value="ECO:0007669"/>
    <property type="project" value="UniProtKB-UniPathway"/>
</dbReference>
<dbReference type="NCBIfam" id="TIGR00514">
    <property type="entry name" value="accC"/>
    <property type="match status" value="1"/>
</dbReference>
<dbReference type="SUPFAM" id="SSF52440">
    <property type="entry name" value="PreATP-grasp domain"/>
    <property type="match status" value="1"/>
</dbReference>
<dbReference type="Pfam" id="PF02786">
    <property type="entry name" value="CPSase_L_D2"/>
    <property type="match status" value="1"/>
</dbReference>
<dbReference type="InterPro" id="IPR011761">
    <property type="entry name" value="ATP-grasp"/>
</dbReference>
<evidence type="ECO:0000256" key="2">
    <source>
        <dbReference type="ARBA" id="ARBA00004956"/>
    </source>
</evidence>
<dbReference type="FunFam" id="3.30.470.20:FF:000028">
    <property type="entry name" value="Methylcrotonoyl-CoA carboxylase subunit alpha, mitochondrial"/>
    <property type="match status" value="1"/>
</dbReference>
<dbReference type="PANTHER" id="PTHR18866">
    <property type="entry name" value="CARBOXYLASE:PYRUVATE/ACETYL-COA/PROPIONYL-COA CARBOXYLASE"/>
    <property type="match status" value="1"/>
</dbReference>
<dbReference type="HOGENOM" id="CLU_000395_3_2_9"/>
<dbReference type="GO" id="GO:0046872">
    <property type="term" value="F:metal ion binding"/>
    <property type="evidence" value="ECO:0007669"/>
    <property type="project" value="InterPro"/>
</dbReference>
<dbReference type="InterPro" id="IPR004549">
    <property type="entry name" value="Acetyl_CoA_COase_biotin_COase"/>
</dbReference>
<keyword evidence="5" id="KW-0436">Ligase</keyword>
<comment type="pathway">
    <text evidence="2">Lipid metabolism; malonyl-CoA biosynthesis; malonyl-CoA from acetyl-CoA: step 1/1.</text>
</comment>
<dbReference type="GO" id="GO:0004075">
    <property type="term" value="F:biotin carboxylase activity"/>
    <property type="evidence" value="ECO:0007669"/>
    <property type="project" value="UniProtKB-EC"/>
</dbReference>
<evidence type="ECO:0000256" key="8">
    <source>
        <dbReference type="ARBA" id="ARBA00022842"/>
    </source>
</evidence>
<dbReference type="FunFam" id="3.40.50.20:FF:000010">
    <property type="entry name" value="Propionyl-CoA carboxylase subunit alpha"/>
    <property type="match status" value="1"/>
</dbReference>
<dbReference type="SUPFAM" id="SSF56059">
    <property type="entry name" value="Glutathione synthetase ATP-binding domain-like"/>
    <property type="match status" value="1"/>
</dbReference>
<dbReference type="InterPro" id="IPR005481">
    <property type="entry name" value="BC-like_N"/>
</dbReference>
<dbReference type="PROSITE" id="PS50979">
    <property type="entry name" value="BC"/>
    <property type="match status" value="1"/>
</dbReference>
<protein>
    <recommendedName>
        <fullName evidence="4">biotin carboxylase</fullName>
        <ecNumber evidence="4">6.3.4.14</ecNumber>
    </recommendedName>
</protein>
<dbReference type="EC" id="6.3.4.14" evidence="4"/>
<dbReference type="InterPro" id="IPR011054">
    <property type="entry name" value="Rudment_hybrid_motif"/>
</dbReference>
<keyword evidence="15" id="KW-1185">Reference proteome</keyword>
<comment type="caution">
    <text evidence="14">The sequence shown here is derived from an EMBL/GenBank/DDBJ whole genome shotgun (WGS) entry which is preliminary data.</text>
</comment>
<evidence type="ECO:0000256" key="1">
    <source>
        <dbReference type="ARBA" id="ARBA00003761"/>
    </source>
</evidence>
<dbReference type="InterPro" id="IPR005479">
    <property type="entry name" value="CPAse_ATP-bd"/>
</dbReference>
<dbReference type="GO" id="GO:0005524">
    <property type="term" value="F:ATP binding"/>
    <property type="evidence" value="ECO:0007669"/>
    <property type="project" value="UniProtKB-UniRule"/>
</dbReference>
<dbReference type="InterPro" id="IPR050856">
    <property type="entry name" value="Biotin_carboxylase_complex"/>
</dbReference>
<evidence type="ECO:0000256" key="5">
    <source>
        <dbReference type="ARBA" id="ARBA00022598"/>
    </source>
</evidence>
<dbReference type="SUPFAM" id="SSF51246">
    <property type="entry name" value="Rudiment single hybrid motif"/>
    <property type="match status" value="1"/>
</dbReference>
<dbReference type="Pfam" id="PF00289">
    <property type="entry name" value="Biotin_carb_N"/>
    <property type="match status" value="1"/>
</dbReference>
<keyword evidence="9" id="KW-0092">Biotin</keyword>
<evidence type="ECO:0000256" key="6">
    <source>
        <dbReference type="ARBA" id="ARBA00022741"/>
    </source>
</evidence>
<evidence type="ECO:0000256" key="11">
    <source>
        <dbReference type="PROSITE-ProRule" id="PRU00409"/>
    </source>
</evidence>
<dbReference type="NCBIfam" id="NF006367">
    <property type="entry name" value="PRK08591.1"/>
    <property type="match status" value="1"/>
</dbReference>
<keyword evidence="8" id="KW-0460">Magnesium</keyword>
<name>G9WMZ4_9FIRM</name>
<dbReference type="InterPro" id="IPR005482">
    <property type="entry name" value="Biotin_COase_C"/>
</dbReference>
<evidence type="ECO:0000256" key="4">
    <source>
        <dbReference type="ARBA" id="ARBA00013263"/>
    </source>
</evidence>